<dbReference type="KEGG" id="fgi:OP10G_2658"/>
<dbReference type="STRING" id="661478.OP10G_2658"/>
<dbReference type="Pfam" id="PF07963">
    <property type="entry name" value="N_methyl"/>
    <property type="match status" value="1"/>
</dbReference>
<evidence type="ECO:0000313" key="3">
    <source>
        <dbReference type="Proteomes" id="UP000027982"/>
    </source>
</evidence>
<dbReference type="AlphaFoldDB" id="A0A068NRG9"/>
<dbReference type="InterPro" id="IPR045584">
    <property type="entry name" value="Pilin-like"/>
</dbReference>
<dbReference type="SUPFAM" id="SSF54523">
    <property type="entry name" value="Pili subunits"/>
    <property type="match status" value="1"/>
</dbReference>
<dbReference type="NCBIfam" id="TIGR02532">
    <property type="entry name" value="IV_pilin_GFxxxE"/>
    <property type="match status" value="1"/>
</dbReference>
<dbReference type="OrthoDB" id="258730at2"/>
<evidence type="ECO:0000256" key="1">
    <source>
        <dbReference type="SAM" id="MobiDB-lite"/>
    </source>
</evidence>
<dbReference type="InterPro" id="IPR012902">
    <property type="entry name" value="N_methyl_site"/>
</dbReference>
<accession>A0A068NRG9</accession>
<evidence type="ECO:0000313" key="2">
    <source>
        <dbReference type="EMBL" id="AIE86026.1"/>
    </source>
</evidence>
<dbReference type="HOGENOM" id="CLU_041661_1_0_0"/>
<feature type="region of interest" description="Disordered" evidence="1">
    <location>
        <begin position="251"/>
        <end position="275"/>
    </location>
</feature>
<dbReference type="PANTHER" id="PTHR30093">
    <property type="entry name" value="GENERAL SECRETION PATHWAY PROTEIN G"/>
    <property type="match status" value="1"/>
</dbReference>
<protein>
    <recommendedName>
        <fullName evidence="4">Prepilin-type N-terminal cleavage/methylation domain-containing protein</fullName>
    </recommendedName>
</protein>
<evidence type="ECO:0008006" key="4">
    <source>
        <dbReference type="Google" id="ProtNLM"/>
    </source>
</evidence>
<proteinExistence type="predicted"/>
<keyword evidence="3" id="KW-1185">Reference proteome</keyword>
<dbReference type="RefSeq" id="WP_025225429.1">
    <property type="nucleotide sequence ID" value="NZ_CP007139.1"/>
</dbReference>
<gene>
    <name evidence="2" type="ORF">OP10G_2658</name>
</gene>
<dbReference type="eggNOG" id="COG2165">
    <property type="taxonomic scope" value="Bacteria"/>
</dbReference>
<sequence>MKKIVRAFTLIELLVVIAIIAILAAILFPVFAQAKLAAKKTQQLSNAKQLGLAVIMYAGDSDDNTSPSWNDRNENCGWAGNVNFVKFNLPYIKNVNVFFSPVDDRAGKPSSDGDWAGVFFSFAANSYHGNWGSDGFELRGTMGMISCSGEGWIQQTGAVSSTSVTKPAETILLGERYASDVLKIPNTANWDAPLSNFGPGVFFSGHFYTRANSIPDGTRSKTAAYPDGPAGSVSAKFSGLSNFVYADGHAKSLKPEATNPDPANHPDLNQWDAKR</sequence>
<dbReference type="Proteomes" id="UP000027982">
    <property type="component" value="Chromosome"/>
</dbReference>
<dbReference type="EMBL" id="CP007139">
    <property type="protein sequence ID" value="AIE86026.1"/>
    <property type="molecule type" value="Genomic_DNA"/>
</dbReference>
<reference evidence="2 3" key="1">
    <citation type="journal article" date="2014" name="PLoS ONE">
        <title>The first complete genome sequence of the class fimbriimonadia in the phylum armatimonadetes.</title>
        <authorList>
            <person name="Hu Z.Y."/>
            <person name="Wang Y.Z."/>
            <person name="Im W.T."/>
            <person name="Wang S.Y."/>
            <person name="Zhao G.P."/>
            <person name="Zheng H.J."/>
            <person name="Quan Z.X."/>
        </authorList>
    </citation>
    <scope>NUCLEOTIDE SEQUENCE [LARGE SCALE GENOMIC DNA]</scope>
    <source>
        <strain evidence="2">Gsoil 348</strain>
    </source>
</reference>
<organism evidence="2 3">
    <name type="scientific">Fimbriimonas ginsengisoli Gsoil 348</name>
    <dbReference type="NCBI Taxonomy" id="661478"/>
    <lineage>
        <taxon>Bacteria</taxon>
        <taxon>Bacillati</taxon>
        <taxon>Armatimonadota</taxon>
        <taxon>Fimbriimonadia</taxon>
        <taxon>Fimbriimonadales</taxon>
        <taxon>Fimbriimonadaceae</taxon>
        <taxon>Fimbriimonas</taxon>
    </lineage>
</organism>
<dbReference type="Gene3D" id="3.30.700.10">
    <property type="entry name" value="Glycoprotein, Type 4 Pilin"/>
    <property type="match status" value="1"/>
</dbReference>
<dbReference type="PANTHER" id="PTHR30093:SF2">
    <property type="entry name" value="TYPE II SECRETION SYSTEM PROTEIN H"/>
    <property type="match status" value="1"/>
</dbReference>
<name>A0A068NRG9_FIMGI</name>